<name>A0A508X2J2_9HYPH</name>
<proteinExistence type="predicted"/>
<gene>
    <name evidence="1" type="ORF">EMEDMD4_530003</name>
</gene>
<dbReference type="Proteomes" id="UP000507954">
    <property type="component" value="Unassembled WGS sequence"/>
</dbReference>
<sequence length="77" mass="8111">MAEVLFSRGVPVRAQRAGGSPQPIETKALRLTIVREGRSPNEGGVGHGGAILSTSFLRLGGYSAVRLIRRTKVAVAL</sequence>
<reference evidence="1" key="1">
    <citation type="submission" date="2019-06" db="EMBL/GenBank/DDBJ databases">
        <authorList>
            <person name="Le Quere A."/>
            <person name="Colella S."/>
        </authorList>
    </citation>
    <scope>NUCLEOTIDE SEQUENCE</scope>
    <source>
        <strain evidence="1">EmedicaeMD41</strain>
    </source>
</reference>
<accession>A0A508X2J2</accession>
<dbReference type="AlphaFoldDB" id="A0A508X2J2"/>
<protein>
    <submittedName>
        <fullName evidence="1">Uncharacterized protein</fullName>
    </submittedName>
</protein>
<organism evidence="1">
    <name type="scientific">Sinorhizobium medicae</name>
    <dbReference type="NCBI Taxonomy" id="110321"/>
    <lineage>
        <taxon>Bacteria</taxon>
        <taxon>Pseudomonadati</taxon>
        <taxon>Pseudomonadota</taxon>
        <taxon>Alphaproteobacteria</taxon>
        <taxon>Hyphomicrobiales</taxon>
        <taxon>Rhizobiaceae</taxon>
        <taxon>Sinorhizobium/Ensifer group</taxon>
        <taxon>Sinorhizobium</taxon>
    </lineage>
</organism>
<evidence type="ECO:0000313" key="1">
    <source>
        <dbReference type="EMBL" id="VTZ63796.1"/>
    </source>
</evidence>
<dbReference type="EMBL" id="CABFNB010000121">
    <property type="protein sequence ID" value="VTZ63796.1"/>
    <property type="molecule type" value="Genomic_DNA"/>
</dbReference>